<keyword evidence="15" id="KW-1185">Reference proteome</keyword>
<evidence type="ECO:0000256" key="2">
    <source>
        <dbReference type="ARBA" id="ARBA00004569"/>
    </source>
</evidence>
<dbReference type="RefSeq" id="XP_016942721.3">
    <property type="nucleotide sequence ID" value="XM_017087232.4"/>
</dbReference>
<evidence type="ECO:0000256" key="5">
    <source>
        <dbReference type="ARBA" id="ARBA00022723"/>
    </source>
</evidence>
<evidence type="ECO:0000256" key="3">
    <source>
        <dbReference type="ARBA" id="ARBA00022448"/>
    </source>
</evidence>
<dbReference type="InterPro" id="IPR011992">
    <property type="entry name" value="EF-hand-dom_pair"/>
</dbReference>
<dbReference type="PROSITE" id="PS00018">
    <property type="entry name" value="EF_HAND_1"/>
    <property type="match status" value="2"/>
</dbReference>
<reference evidence="16" key="1">
    <citation type="submission" date="2025-08" db="UniProtKB">
        <authorList>
            <consortium name="RefSeq"/>
        </authorList>
    </citation>
    <scope>IDENTIFICATION</scope>
</reference>
<dbReference type="InterPro" id="IPR039800">
    <property type="entry name" value="MICU1/2/3"/>
</dbReference>
<keyword evidence="11" id="KW-0496">Mitochondrion</keyword>
<dbReference type="PANTHER" id="PTHR12294">
    <property type="entry name" value="EF HAND DOMAIN FAMILY A1,A2-RELATED"/>
    <property type="match status" value="1"/>
</dbReference>
<keyword evidence="5" id="KW-0479">Metal-binding</keyword>
<dbReference type="GO" id="GO:0005758">
    <property type="term" value="C:mitochondrial intermembrane space"/>
    <property type="evidence" value="ECO:0007669"/>
    <property type="project" value="UniProtKB-SubCell"/>
</dbReference>
<dbReference type="PROSITE" id="PS50222">
    <property type="entry name" value="EF_HAND_2"/>
    <property type="match status" value="2"/>
</dbReference>
<evidence type="ECO:0000259" key="14">
    <source>
        <dbReference type="PROSITE" id="PS50222"/>
    </source>
</evidence>
<evidence type="ECO:0000256" key="7">
    <source>
        <dbReference type="ARBA" id="ARBA00022792"/>
    </source>
</evidence>
<keyword evidence="4" id="KW-0109">Calcium transport</keyword>
<keyword evidence="12" id="KW-0472">Membrane</keyword>
<evidence type="ECO:0000256" key="9">
    <source>
        <dbReference type="ARBA" id="ARBA00022946"/>
    </source>
</evidence>
<evidence type="ECO:0000256" key="10">
    <source>
        <dbReference type="ARBA" id="ARBA00023065"/>
    </source>
</evidence>
<dbReference type="Proteomes" id="UP001652628">
    <property type="component" value="Chromosome 3"/>
</dbReference>
<dbReference type="AlphaFoldDB" id="A0AB39ZTD1"/>
<evidence type="ECO:0000256" key="11">
    <source>
        <dbReference type="ARBA" id="ARBA00023128"/>
    </source>
</evidence>
<dbReference type="Pfam" id="PF13833">
    <property type="entry name" value="EF-hand_8"/>
    <property type="match status" value="1"/>
</dbReference>
<keyword evidence="8" id="KW-0106">Calcium</keyword>
<dbReference type="CDD" id="cd15900">
    <property type="entry name" value="EFh_MICU"/>
    <property type="match status" value="1"/>
</dbReference>
<comment type="subcellular location">
    <subcellularLocation>
        <location evidence="1">Mitochondrion inner membrane</location>
    </subcellularLocation>
    <subcellularLocation>
        <location evidence="2">Mitochondrion intermembrane space</location>
    </subcellularLocation>
</comment>
<keyword evidence="7" id="KW-0999">Mitochondrion inner membrane</keyword>
<dbReference type="PANTHER" id="PTHR12294:SF1">
    <property type="entry name" value="CALCIUM UPTAKE PROTEIN 1, MITOCHONDRIAL"/>
    <property type="match status" value="1"/>
</dbReference>
<proteinExistence type="inferred from homology"/>
<sequence length="426" mass="49904">MTRFWPLVFLSARSSSGIISNLWADSKGENWTWTCPFVLQASSDHNALRHKVPIPKKRPISSHRASFRDYTIRQYENRLRLFSHPTKIFRYFATIKMRNKSGKWELYMTVSDFLRSIQPGVRQPEHLGLDKFHILDEKAAKKWQPDVREDSIFLKIERRGLLTYSDYVLLTILLSIPERNVRISFKLFDANGDGNVTIEDMETILMAITQGEASVMNSHLKKYLFGSRLSRTMGVNDFLEFLQELHTEIHTQQFQNLLKDSRTVISELDFTKVVLGFRTSRSETRETLKRVKKKFGNMGRGISLEEFLAFFRFVQDVGVMDNELAFYYFTGANISPKTLRHISYVVTGVKLSEHLTEVIFSIFDRDSDNIIQRKDFTKMRRQWMHPVPLRTNLRFSSTICIVCKCIWKVLPSWKKGSHIREPLLVR</sequence>
<comment type="similarity">
    <text evidence="13">Belongs to the MICU1 family. MICU1 subfamily.</text>
</comment>
<keyword evidence="9" id="KW-0809">Transit peptide</keyword>
<dbReference type="Gene3D" id="1.10.238.10">
    <property type="entry name" value="EF-hand"/>
    <property type="match status" value="2"/>
</dbReference>
<evidence type="ECO:0000256" key="8">
    <source>
        <dbReference type="ARBA" id="ARBA00022837"/>
    </source>
</evidence>
<evidence type="ECO:0000256" key="1">
    <source>
        <dbReference type="ARBA" id="ARBA00004273"/>
    </source>
</evidence>
<evidence type="ECO:0000313" key="15">
    <source>
        <dbReference type="Proteomes" id="UP001652628"/>
    </source>
</evidence>
<dbReference type="GO" id="GO:0005509">
    <property type="term" value="F:calcium ion binding"/>
    <property type="evidence" value="ECO:0007669"/>
    <property type="project" value="InterPro"/>
</dbReference>
<dbReference type="InterPro" id="IPR018247">
    <property type="entry name" value="EF_Hand_1_Ca_BS"/>
</dbReference>
<accession>A0AB39ZTD1</accession>
<evidence type="ECO:0000256" key="4">
    <source>
        <dbReference type="ARBA" id="ARBA00022568"/>
    </source>
</evidence>
<feature type="domain" description="EF-hand" evidence="14">
    <location>
        <begin position="351"/>
        <end position="386"/>
    </location>
</feature>
<keyword evidence="3" id="KW-0813">Transport</keyword>
<organism evidence="15 16">
    <name type="scientific">Drosophila suzukii</name>
    <name type="common">Spotted-wing drosophila fruit fly</name>
    <dbReference type="NCBI Taxonomy" id="28584"/>
    <lineage>
        <taxon>Eukaryota</taxon>
        <taxon>Metazoa</taxon>
        <taxon>Ecdysozoa</taxon>
        <taxon>Arthropoda</taxon>
        <taxon>Hexapoda</taxon>
        <taxon>Insecta</taxon>
        <taxon>Pterygota</taxon>
        <taxon>Neoptera</taxon>
        <taxon>Endopterygota</taxon>
        <taxon>Diptera</taxon>
        <taxon>Brachycera</taxon>
        <taxon>Muscomorpha</taxon>
        <taxon>Ephydroidea</taxon>
        <taxon>Drosophilidae</taxon>
        <taxon>Drosophila</taxon>
        <taxon>Sophophora</taxon>
    </lineage>
</organism>
<dbReference type="GO" id="GO:0036444">
    <property type="term" value="P:calcium import into the mitochondrion"/>
    <property type="evidence" value="ECO:0007669"/>
    <property type="project" value="UniProtKB-ARBA"/>
</dbReference>
<dbReference type="GO" id="GO:0051560">
    <property type="term" value="P:mitochondrial calcium ion homeostasis"/>
    <property type="evidence" value="ECO:0007669"/>
    <property type="project" value="TreeGrafter"/>
</dbReference>
<evidence type="ECO:0000256" key="12">
    <source>
        <dbReference type="ARBA" id="ARBA00023136"/>
    </source>
</evidence>
<dbReference type="InterPro" id="IPR002048">
    <property type="entry name" value="EF_hand_dom"/>
</dbReference>
<dbReference type="GO" id="GO:1990246">
    <property type="term" value="C:uniplex complex"/>
    <property type="evidence" value="ECO:0007669"/>
    <property type="project" value="TreeGrafter"/>
</dbReference>
<gene>
    <name evidence="16" type="primary">LOC108019410</name>
</gene>
<protein>
    <submittedName>
        <fullName evidence="16">Calcium uptake protein 1 homolog, mitochondrial</fullName>
    </submittedName>
</protein>
<keyword evidence="10" id="KW-0406">Ion transport</keyword>
<dbReference type="SUPFAM" id="SSF47473">
    <property type="entry name" value="EF-hand"/>
    <property type="match status" value="2"/>
</dbReference>
<keyword evidence="6" id="KW-0677">Repeat</keyword>
<name>A0AB39ZTD1_DROSZ</name>
<evidence type="ECO:0000313" key="16">
    <source>
        <dbReference type="RefSeq" id="XP_016942721.3"/>
    </source>
</evidence>
<feature type="domain" description="EF-hand" evidence="14">
    <location>
        <begin position="176"/>
        <end position="211"/>
    </location>
</feature>
<evidence type="ECO:0000256" key="13">
    <source>
        <dbReference type="ARBA" id="ARBA00038333"/>
    </source>
</evidence>
<evidence type="ECO:0000256" key="6">
    <source>
        <dbReference type="ARBA" id="ARBA00022737"/>
    </source>
</evidence>
<dbReference type="GeneID" id="108019410"/>